<proteinExistence type="predicted"/>
<keyword evidence="3" id="KW-1185">Reference proteome</keyword>
<name>E2AZY5_CAMFO</name>
<dbReference type="InParanoid" id="E2AZY5"/>
<dbReference type="AlphaFoldDB" id="E2AZY5"/>
<dbReference type="EMBL" id="GL444289">
    <property type="protein sequence ID" value="EFN60988.1"/>
    <property type="molecule type" value="Genomic_DNA"/>
</dbReference>
<feature type="compositionally biased region" description="Basic residues" evidence="1">
    <location>
        <begin position="31"/>
        <end position="43"/>
    </location>
</feature>
<protein>
    <submittedName>
        <fullName evidence="2">Uncharacterized protein</fullName>
    </submittedName>
</protein>
<evidence type="ECO:0000313" key="2">
    <source>
        <dbReference type="EMBL" id="EFN60988.1"/>
    </source>
</evidence>
<gene>
    <name evidence="2" type="ORF">EAG_12182</name>
</gene>
<feature type="region of interest" description="Disordered" evidence="1">
    <location>
        <begin position="1"/>
        <end position="45"/>
    </location>
</feature>
<sequence length="161" mass="18581">MAKEKVLGPAEHCADDDDDGGGNGGGDGRRWKERKRGERKRRRERGEGRVLPSVDLCVAAWSTWRLALRKIRLDTVLDWCKRRRQDHQWIYATLICWTEFEKRCMDAYLQKNPYHIKAPTISKHVSCLALQSQLKSLSIKVEVTVRNFGAVSRNCSTLRGR</sequence>
<dbReference type="Proteomes" id="UP000000311">
    <property type="component" value="Unassembled WGS sequence"/>
</dbReference>
<evidence type="ECO:0000313" key="3">
    <source>
        <dbReference type="Proteomes" id="UP000000311"/>
    </source>
</evidence>
<accession>E2AZY5</accession>
<reference evidence="2 3" key="1">
    <citation type="journal article" date="2010" name="Science">
        <title>Genomic comparison of the ants Camponotus floridanus and Harpegnathos saltator.</title>
        <authorList>
            <person name="Bonasio R."/>
            <person name="Zhang G."/>
            <person name="Ye C."/>
            <person name="Mutti N.S."/>
            <person name="Fang X."/>
            <person name="Qin N."/>
            <person name="Donahue G."/>
            <person name="Yang P."/>
            <person name="Li Q."/>
            <person name="Li C."/>
            <person name="Zhang P."/>
            <person name="Huang Z."/>
            <person name="Berger S.L."/>
            <person name="Reinberg D."/>
            <person name="Wang J."/>
            <person name="Liebig J."/>
        </authorList>
    </citation>
    <scope>NUCLEOTIDE SEQUENCE [LARGE SCALE GENOMIC DNA]</scope>
    <source>
        <strain evidence="3">C129</strain>
    </source>
</reference>
<organism evidence="3">
    <name type="scientific">Camponotus floridanus</name>
    <name type="common">Florida carpenter ant</name>
    <dbReference type="NCBI Taxonomy" id="104421"/>
    <lineage>
        <taxon>Eukaryota</taxon>
        <taxon>Metazoa</taxon>
        <taxon>Ecdysozoa</taxon>
        <taxon>Arthropoda</taxon>
        <taxon>Hexapoda</taxon>
        <taxon>Insecta</taxon>
        <taxon>Pterygota</taxon>
        <taxon>Neoptera</taxon>
        <taxon>Endopterygota</taxon>
        <taxon>Hymenoptera</taxon>
        <taxon>Apocrita</taxon>
        <taxon>Aculeata</taxon>
        <taxon>Formicoidea</taxon>
        <taxon>Formicidae</taxon>
        <taxon>Formicinae</taxon>
        <taxon>Camponotus</taxon>
    </lineage>
</organism>
<evidence type="ECO:0000256" key="1">
    <source>
        <dbReference type="SAM" id="MobiDB-lite"/>
    </source>
</evidence>